<feature type="compositionally biased region" description="Polar residues" evidence="1">
    <location>
        <begin position="83"/>
        <end position="93"/>
    </location>
</feature>
<feature type="region of interest" description="Disordered" evidence="1">
    <location>
        <begin position="63"/>
        <end position="100"/>
    </location>
</feature>
<organism evidence="2 3">
    <name type="scientific">Tanacetum coccineum</name>
    <dbReference type="NCBI Taxonomy" id="301880"/>
    <lineage>
        <taxon>Eukaryota</taxon>
        <taxon>Viridiplantae</taxon>
        <taxon>Streptophyta</taxon>
        <taxon>Embryophyta</taxon>
        <taxon>Tracheophyta</taxon>
        <taxon>Spermatophyta</taxon>
        <taxon>Magnoliopsida</taxon>
        <taxon>eudicotyledons</taxon>
        <taxon>Gunneridae</taxon>
        <taxon>Pentapetalae</taxon>
        <taxon>asterids</taxon>
        <taxon>campanulids</taxon>
        <taxon>Asterales</taxon>
        <taxon>Asteraceae</taxon>
        <taxon>Asteroideae</taxon>
        <taxon>Anthemideae</taxon>
        <taxon>Anthemidinae</taxon>
        <taxon>Tanacetum</taxon>
    </lineage>
</organism>
<gene>
    <name evidence="2" type="ORF">Tco_0824378</name>
</gene>
<name>A0ABQ5AQ80_9ASTR</name>
<evidence type="ECO:0000313" key="3">
    <source>
        <dbReference type="Proteomes" id="UP001151760"/>
    </source>
</evidence>
<sequence>MLLPPSSSLGEGTSDNLEEFADELTLLKKGVQEENFQVYSNPLFEFDDNFTSSNELRTMIPEDEDNSTLLLEHESPNLDHQDNPSSPRTSTEPTGCLLLF</sequence>
<proteinExistence type="predicted"/>
<evidence type="ECO:0000256" key="1">
    <source>
        <dbReference type="SAM" id="MobiDB-lite"/>
    </source>
</evidence>
<reference evidence="2" key="2">
    <citation type="submission" date="2022-01" db="EMBL/GenBank/DDBJ databases">
        <authorList>
            <person name="Yamashiro T."/>
            <person name="Shiraishi A."/>
            <person name="Satake H."/>
            <person name="Nakayama K."/>
        </authorList>
    </citation>
    <scope>NUCLEOTIDE SEQUENCE</scope>
</reference>
<dbReference type="EMBL" id="BQNB010012408">
    <property type="protein sequence ID" value="GJT03209.1"/>
    <property type="molecule type" value="Genomic_DNA"/>
</dbReference>
<protein>
    <submittedName>
        <fullName evidence="2">Uncharacterized protein</fullName>
    </submittedName>
</protein>
<keyword evidence="3" id="KW-1185">Reference proteome</keyword>
<dbReference type="Proteomes" id="UP001151760">
    <property type="component" value="Unassembled WGS sequence"/>
</dbReference>
<accession>A0ABQ5AQ80</accession>
<feature type="compositionally biased region" description="Basic and acidic residues" evidence="1">
    <location>
        <begin position="71"/>
        <end position="82"/>
    </location>
</feature>
<reference evidence="2" key="1">
    <citation type="journal article" date="2022" name="Int. J. Mol. Sci.">
        <title>Draft Genome of Tanacetum Coccineum: Genomic Comparison of Closely Related Tanacetum-Family Plants.</title>
        <authorList>
            <person name="Yamashiro T."/>
            <person name="Shiraishi A."/>
            <person name="Nakayama K."/>
            <person name="Satake H."/>
        </authorList>
    </citation>
    <scope>NUCLEOTIDE SEQUENCE</scope>
</reference>
<comment type="caution">
    <text evidence="2">The sequence shown here is derived from an EMBL/GenBank/DDBJ whole genome shotgun (WGS) entry which is preliminary data.</text>
</comment>
<evidence type="ECO:0000313" key="2">
    <source>
        <dbReference type="EMBL" id="GJT03209.1"/>
    </source>
</evidence>